<dbReference type="FunFam" id="3.40.50.10860:FF:000010">
    <property type="entry name" value="Leucine dehydrogenase"/>
    <property type="match status" value="1"/>
</dbReference>
<dbReference type="SUPFAM" id="SSF53223">
    <property type="entry name" value="Aminoacid dehydrogenase-like, N-terminal domain"/>
    <property type="match status" value="1"/>
</dbReference>
<comment type="caution">
    <text evidence="8">The sequence shown here is derived from an EMBL/GenBank/DDBJ whole genome shotgun (WGS) entry which is preliminary data.</text>
</comment>
<evidence type="ECO:0000256" key="1">
    <source>
        <dbReference type="ARBA" id="ARBA00006382"/>
    </source>
</evidence>
<dbReference type="InterPro" id="IPR016211">
    <property type="entry name" value="Glu/Phe/Leu/Val/Trp_DH_bac/arc"/>
</dbReference>
<keyword evidence="3 5" id="KW-0520">NAD</keyword>
<comment type="similarity">
    <text evidence="1 6">Belongs to the Glu/Leu/Phe/Val dehydrogenases family.</text>
</comment>
<dbReference type="Pfam" id="PF00208">
    <property type="entry name" value="ELFV_dehydrog"/>
    <property type="match status" value="2"/>
</dbReference>
<evidence type="ECO:0000256" key="5">
    <source>
        <dbReference type="PIRSR" id="PIRSR000188-2"/>
    </source>
</evidence>
<dbReference type="RefSeq" id="WP_120112142.1">
    <property type="nucleotide sequence ID" value="NZ_QXQB01000003.1"/>
</dbReference>
<keyword evidence="2 6" id="KW-0560">Oxidoreductase</keyword>
<dbReference type="InterPro" id="IPR046346">
    <property type="entry name" value="Aminoacid_DH-like_N_sf"/>
</dbReference>
<gene>
    <name evidence="8" type="ORF">D3P09_16435</name>
</gene>
<dbReference type="CDD" id="cd01075">
    <property type="entry name" value="NAD_bind_Leu_Phe_Val_DH"/>
    <property type="match status" value="1"/>
</dbReference>
<evidence type="ECO:0000256" key="2">
    <source>
        <dbReference type="ARBA" id="ARBA00023002"/>
    </source>
</evidence>
<keyword evidence="9" id="KW-1185">Reference proteome</keyword>
<name>A0A3A6PCH1_9BACL</name>
<dbReference type="InterPro" id="IPR036291">
    <property type="entry name" value="NAD(P)-bd_dom_sf"/>
</dbReference>
<dbReference type="OrthoDB" id="9803297at2"/>
<feature type="active site" description="Proton donor/acceptor" evidence="4">
    <location>
        <position position="76"/>
    </location>
</feature>
<reference evidence="8 9" key="1">
    <citation type="submission" date="2018-09" db="EMBL/GenBank/DDBJ databases">
        <title>Paenibacillus aracenensis nov. sp. isolated from a cave in southern Spain.</title>
        <authorList>
            <person name="Jurado V."/>
            <person name="Gutierrez-Patricio S."/>
            <person name="Gonzalez-Pimentel J.L."/>
            <person name="Miller A.Z."/>
            <person name="Laiz L."/>
            <person name="Saiz-Jimenez C."/>
        </authorList>
    </citation>
    <scope>NUCLEOTIDE SEQUENCE [LARGE SCALE GENOMIC DNA]</scope>
    <source>
        <strain evidence="8 9">JCM 19203</strain>
    </source>
</reference>
<dbReference type="GO" id="GO:0016639">
    <property type="term" value="F:oxidoreductase activity, acting on the CH-NH2 group of donors, NAD or NADP as acceptor"/>
    <property type="evidence" value="ECO:0007669"/>
    <property type="project" value="InterPro"/>
</dbReference>
<dbReference type="AlphaFoldDB" id="A0A3A6PCH1"/>
<proteinExistence type="inferred from homology"/>
<dbReference type="SMART" id="SM00839">
    <property type="entry name" value="ELFV_dehydrog"/>
    <property type="match status" value="1"/>
</dbReference>
<evidence type="ECO:0000256" key="3">
    <source>
        <dbReference type="ARBA" id="ARBA00023027"/>
    </source>
</evidence>
<dbReference type="Gene3D" id="3.40.50.10860">
    <property type="entry name" value="Leucine Dehydrogenase, chain A, domain 1"/>
    <property type="match status" value="1"/>
</dbReference>
<evidence type="ECO:0000256" key="6">
    <source>
        <dbReference type="RuleBase" id="RU004417"/>
    </source>
</evidence>
<dbReference type="Proteomes" id="UP000267798">
    <property type="component" value="Unassembled WGS sequence"/>
</dbReference>
<evidence type="ECO:0000256" key="4">
    <source>
        <dbReference type="PIRSR" id="PIRSR000188-1"/>
    </source>
</evidence>
<dbReference type="PANTHER" id="PTHR42722">
    <property type="entry name" value="LEUCINE DEHYDROGENASE"/>
    <property type="match status" value="1"/>
</dbReference>
<dbReference type="GO" id="GO:0000166">
    <property type="term" value="F:nucleotide binding"/>
    <property type="evidence" value="ECO:0007669"/>
    <property type="project" value="UniProtKB-KW"/>
</dbReference>
<accession>A0A3A6PCH1</accession>
<protein>
    <submittedName>
        <fullName evidence="8">Amino acid dehydrogenase</fullName>
    </submittedName>
</protein>
<dbReference type="PIRSF" id="PIRSF000188">
    <property type="entry name" value="Phe_leu_dh"/>
    <property type="match status" value="1"/>
</dbReference>
<keyword evidence="5" id="KW-0547">Nucleotide-binding</keyword>
<dbReference type="InterPro" id="IPR006096">
    <property type="entry name" value="Glu/Leu/Phe/Val/Trp_DH_C"/>
</dbReference>
<evidence type="ECO:0000313" key="9">
    <source>
        <dbReference type="Proteomes" id="UP000267798"/>
    </source>
</evidence>
<dbReference type="SUPFAM" id="SSF51735">
    <property type="entry name" value="NAD(P)-binding Rossmann-fold domains"/>
    <property type="match status" value="1"/>
</dbReference>
<dbReference type="PANTHER" id="PTHR42722:SF1">
    <property type="entry name" value="VALINE DEHYDROGENASE"/>
    <property type="match status" value="1"/>
</dbReference>
<dbReference type="InterPro" id="IPR006095">
    <property type="entry name" value="Glu/Leu/Phe/Val/Trp_DH"/>
</dbReference>
<dbReference type="PRINTS" id="PR00082">
    <property type="entry name" value="GLFDHDRGNASE"/>
</dbReference>
<dbReference type="InterPro" id="IPR033524">
    <property type="entry name" value="Glu/Leu/Phe/Val_DH_AS"/>
</dbReference>
<dbReference type="EMBL" id="QXQB01000003">
    <property type="protein sequence ID" value="RJX39082.1"/>
    <property type="molecule type" value="Genomic_DNA"/>
</dbReference>
<dbReference type="GO" id="GO:0006520">
    <property type="term" value="P:amino acid metabolic process"/>
    <property type="evidence" value="ECO:0007669"/>
    <property type="project" value="InterPro"/>
</dbReference>
<evidence type="ECO:0000259" key="7">
    <source>
        <dbReference type="SMART" id="SM00839"/>
    </source>
</evidence>
<organism evidence="8 9">
    <name type="scientific">Paenibacillus pinisoli</name>
    <dbReference type="NCBI Taxonomy" id="1276110"/>
    <lineage>
        <taxon>Bacteria</taxon>
        <taxon>Bacillati</taxon>
        <taxon>Bacillota</taxon>
        <taxon>Bacilli</taxon>
        <taxon>Bacillales</taxon>
        <taxon>Paenibacillaceae</taxon>
        <taxon>Paenibacillus</taxon>
    </lineage>
</organism>
<dbReference type="Pfam" id="PF02812">
    <property type="entry name" value="ELFV_dehydrog_N"/>
    <property type="match status" value="1"/>
</dbReference>
<feature type="domain" description="Glutamate/phenylalanine/leucine/valine/L-tryptophan dehydrogenase C-terminal" evidence="7">
    <location>
        <begin position="140"/>
        <end position="343"/>
    </location>
</feature>
<feature type="binding site" evidence="5">
    <location>
        <begin position="177"/>
        <end position="182"/>
    </location>
    <ligand>
        <name>NAD(+)</name>
        <dbReference type="ChEBI" id="CHEBI:57540"/>
    </ligand>
</feature>
<sequence length="343" mass="36571">MDAWRDEYEQLLFLQDRSIGFKAIVAIHNTRLGPALGGCRIRQYASDKDAVIDALRLARSMTYKSALAGVPYGGGKAVILDSPNAGPRDALFRTLGKHIQKLQGQYITGMDLGSTVADMDTVRQETSFVTDVSGSLGAVGDLTAKMTAYGVFLGIRASLKRLFGSESLQHRSAAVQGLGKVGYHLCRYLKDAGARLTVADINSERVRLAVKEFGAAVSRPDQILAAPCDVLAPCALGGVLDDIAIGRLNCRIVAGAANNQLAEERHSIKLQSRGILYAPDYVINAGGIIVTASELSGGDAAEAKRNVETIYGTLSRVYDLSDAQNIPTSAAADRLAEQLFLTP</sequence>
<evidence type="ECO:0000313" key="8">
    <source>
        <dbReference type="EMBL" id="RJX39082.1"/>
    </source>
</evidence>
<dbReference type="Gene3D" id="3.40.50.720">
    <property type="entry name" value="NAD(P)-binding Rossmann-like Domain"/>
    <property type="match status" value="1"/>
</dbReference>
<dbReference type="InterPro" id="IPR006097">
    <property type="entry name" value="Glu/Leu/Phe/Val/Trp_DH_dimer"/>
</dbReference>
<dbReference type="PROSITE" id="PS00074">
    <property type="entry name" value="GLFV_DEHYDROGENASE"/>
    <property type="match status" value="1"/>
</dbReference>